<keyword evidence="3" id="KW-0813">Transport</keyword>
<evidence type="ECO:0000313" key="13">
    <source>
        <dbReference type="Proteomes" id="UP000242715"/>
    </source>
</evidence>
<keyword evidence="5" id="KW-0999">Mitochondrion inner membrane</keyword>
<feature type="region of interest" description="Disordered" evidence="11">
    <location>
        <begin position="176"/>
        <end position="215"/>
    </location>
</feature>
<keyword evidence="8" id="KW-0811">Translocation</keyword>
<keyword evidence="7" id="KW-1133">Transmembrane helix</keyword>
<gene>
    <name evidence="12" type="ORF">TSUD_58980</name>
</gene>
<dbReference type="GO" id="GO:0005744">
    <property type="term" value="C:TIM23 mitochondrial import inner membrane translocase complex"/>
    <property type="evidence" value="ECO:0007669"/>
    <property type="project" value="TreeGrafter"/>
</dbReference>
<comment type="similarity">
    <text evidence="2">Belongs to the Tim17/Tim22/Tim23 family.</text>
</comment>
<dbReference type="OrthoDB" id="2261329at2759"/>
<reference evidence="13" key="1">
    <citation type="journal article" date="2017" name="Front. Plant Sci.">
        <title>Climate Clever Clovers: New Paradigm to Reduce the Environmental Footprint of Ruminants by Breeding Low Methanogenic Forages Utilizing Haplotype Variation.</title>
        <authorList>
            <person name="Kaur P."/>
            <person name="Appels R."/>
            <person name="Bayer P.E."/>
            <person name="Keeble-Gagnere G."/>
            <person name="Wang J."/>
            <person name="Hirakawa H."/>
            <person name="Shirasawa K."/>
            <person name="Vercoe P."/>
            <person name="Stefanova K."/>
            <person name="Durmic Z."/>
            <person name="Nichols P."/>
            <person name="Revell C."/>
            <person name="Isobe S.N."/>
            <person name="Edwards D."/>
            <person name="Erskine W."/>
        </authorList>
    </citation>
    <scope>NUCLEOTIDE SEQUENCE [LARGE SCALE GENOMIC DNA]</scope>
    <source>
        <strain evidence="13">cv. Daliak</strain>
    </source>
</reference>
<accession>A0A2Z6MWB2</accession>
<dbReference type="Pfam" id="PF02466">
    <property type="entry name" value="Tim17"/>
    <property type="match status" value="1"/>
</dbReference>
<keyword evidence="13" id="KW-1185">Reference proteome</keyword>
<evidence type="ECO:0000313" key="12">
    <source>
        <dbReference type="EMBL" id="GAU29132.1"/>
    </source>
</evidence>
<evidence type="ECO:0000256" key="11">
    <source>
        <dbReference type="SAM" id="MobiDB-lite"/>
    </source>
</evidence>
<dbReference type="PANTHER" id="PTHR10485:SF0">
    <property type="entry name" value="AT05822P-RELATED"/>
    <property type="match status" value="1"/>
</dbReference>
<evidence type="ECO:0000256" key="4">
    <source>
        <dbReference type="ARBA" id="ARBA00022692"/>
    </source>
</evidence>
<evidence type="ECO:0000256" key="6">
    <source>
        <dbReference type="ARBA" id="ARBA00022927"/>
    </source>
</evidence>
<keyword evidence="10" id="KW-0472">Membrane</keyword>
<comment type="subcellular location">
    <subcellularLocation>
        <location evidence="1">Mitochondrion inner membrane</location>
        <topology evidence="1">Multi-pass membrane protein</topology>
    </subcellularLocation>
</comment>
<sequence>MGTPETSREPCPDRIIDDIGGAFGMGAVGGSAFHFLKGLYNSPQGSRFIGASQAVRLNAPRVGGSFAVWGGLFSSFDCTMVYLRQKEDPWNSIFAGAATGGFLSMRQGLTASARSAAFGGVLLALIEGAGIMLNKVLSAQQPPPMIMDEPAPGYPTGGLPGQQALPPVDSETKPWFGGGWFGENKKKDETVSSGGSETKVLESFDAPPVPNFEYK</sequence>
<evidence type="ECO:0000256" key="3">
    <source>
        <dbReference type="ARBA" id="ARBA00022448"/>
    </source>
</evidence>
<proteinExistence type="inferred from homology"/>
<dbReference type="PANTHER" id="PTHR10485">
    <property type="entry name" value="MITOCHONDRIAL IMPORT INNER MEMBRANE TRANSLOCASE SUBUNIT TIM-17"/>
    <property type="match status" value="1"/>
</dbReference>
<dbReference type="Proteomes" id="UP000242715">
    <property type="component" value="Unassembled WGS sequence"/>
</dbReference>
<organism evidence="12 13">
    <name type="scientific">Trifolium subterraneum</name>
    <name type="common">Subterranean clover</name>
    <dbReference type="NCBI Taxonomy" id="3900"/>
    <lineage>
        <taxon>Eukaryota</taxon>
        <taxon>Viridiplantae</taxon>
        <taxon>Streptophyta</taxon>
        <taxon>Embryophyta</taxon>
        <taxon>Tracheophyta</taxon>
        <taxon>Spermatophyta</taxon>
        <taxon>Magnoliopsida</taxon>
        <taxon>eudicotyledons</taxon>
        <taxon>Gunneridae</taxon>
        <taxon>Pentapetalae</taxon>
        <taxon>rosids</taxon>
        <taxon>fabids</taxon>
        <taxon>Fabales</taxon>
        <taxon>Fabaceae</taxon>
        <taxon>Papilionoideae</taxon>
        <taxon>50 kb inversion clade</taxon>
        <taxon>NPAAA clade</taxon>
        <taxon>Hologalegina</taxon>
        <taxon>IRL clade</taxon>
        <taxon>Trifolieae</taxon>
        <taxon>Trifolium</taxon>
    </lineage>
</organism>
<dbReference type="EMBL" id="DF973388">
    <property type="protein sequence ID" value="GAU29132.1"/>
    <property type="molecule type" value="Genomic_DNA"/>
</dbReference>
<evidence type="ECO:0000256" key="9">
    <source>
        <dbReference type="ARBA" id="ARBA00023128"/>
    </source>
</evidence>
<dbReference type="GO" id="GO:0008320">
    <property type="term" value="F:protein transmembrane transporter activity"/>
    <property type="evidence" value="ECO:0007669"/>
    <property type="project" value="TreeGrafter"/>
</dbReference>
<dbReference type="AlphaFoldDB" id="A0A2Z6MWB2"/>
<keyword evidence="9" id="KW-0496">Mitochondrion</keyword>
<evidence type="ECO:0000256" key="2">
    <source>
        <dbReference type="ARBA" id="ARBA00008444"/>
    </source>
</evidence>
<evidence type="ECO:0000256" key="8">
    <source>
        <dbReference type="ARBA" id="ARBA00023010"/>
    </source>
</evidence>
<evidence type="ECO:0000256" key="7">
    <source>
        <dbReference type="ARBA" id="ARBA00022989"/>
    </source>
</evidence>
<evidence type="ECO:0000256" key="1">
    <source>
        <dbReference type="ARBA" id="ARBA00004448"/>
    </source>
</evidence>
<evidence type="ECO:0000256" key="10">
    <source>
        <dbReference type="ARBA" id="ARBA00023136"/>
    </source>
</evidence>
<keyword evidence="4" id="KW-0812">Transmembrane</keyword>
<name>A0A2Z6MWB2_TRISU</name>
<protein>
    <recommendedName>
        <fullName evidence="14">Mitochondrial import inner membrane translocase subunit TIM17</fullName>
    </recommendedName>
</protein>
<evidence type="ECO:0008006" key="14">
    <source>
        <dbReference type="Google" id="ProtNLM"/>
    </source>
</evidence>
<dbReference type="GO" id="GO:0030150">
    <property type="term" value="P:protein import into mitochondrial matrix"/>
    <property type="evidence" value="ECO:0007669"/>
    <property type="project" value="TreeGrafter"/>
</dbReference>
<evidence type="ECO:0000256" key="5">
    <source>
        <dbReference type="ARBA" id="ARBA00022792"/>
    </source>
</evidence>
<keyword evidence="6" id="KW-0653">Protein transport</keyword>